<reference evidence="2" key="1">
    <citation type="submission" date="2022-01" db="EMBL/GenBank/DDBJ databases">
        <authorList>
            <person name="King R."/>
        </authorList>
    </citation>
    <scope>NUCLEOTIDE SEQUENCE</scope>
</reference>
<dbReference type="PANTHER" id="PTHR12233">
    <property type="entry name" value="VACUOLAR PROTEIN SORTING 26 RELATED"/>
    <property type="match status" value="1"/>
</dbReference>
<dbReference type="EMBL" id="OU895880">
    <property type="protein sequence ID" value="CAG9811754.1"/>
    <property type="molecule type" value="Genomic_DNA"/>
</dbReference>
<dbReference type="AlphaFoldDB" id="A0A9N9S8S2"/>
<comment type="similarity">
    <text evidence="1">Belongs to the VPS26 family.</text>
</comment>
<gene>
    <name evidence="2" type="ORF">CHIRRI_LOCUS14561</name>
</gene>
<dbReference type="InterPro" id="IPR028934">
    <property type="entry name" value="Vps26-related"/>
</dbReference>
<dbReference type="Pfam" id="PF03643">
    <property type="entry name" value="Vps26"/>
    <property type="match status" value="1"/>
</dbReference>
<keyword evidence="3" id="KW-1185">Reference proteome</keyword>
<dbReference type="OrthoDB" id="10263384at2759"/>
<dbReference type="InterPro" id="IPR014756">
    <property type="entry name" value="Ig_E-set"/>
</dbReference>
<organism evidence="2 3">
    <name type="scientific">Chironomus riparius</name>
    <dbReference type="NCBI Taxonomy" id="315576"/>
    <lineage>
        <taxon>Eukaryota</taxon>
        <taxon>Metazoa</taxon>
        <taxon>Ecdysozoa</taxon>
        <taxon>Arthropoda</taxon>
        <taxon>Hexapoda</taxon>
        <taxon>Insecta</taxon>
        <taxon>Pterygota</taxon>
        <taxon>Neoptera</taxon>
        <taxon>Endopterygota</taxon>
        <taxon>Diptera</taxon>
        <taxon>Nematocera</taxon>
        <taxon>Chironomoidea</taxon>
        <taxon>Chironomidae</taxon>
        <taxon>Chironominae</taxon>
        <taxon>Chironomus</taxon>
    </lineage>
</organism>
<evidence type="ECO:0008006" key="4">
    <source>
        <dbReference type="Google" id="ProtNLM"/>
    </source>
</evidence>
<accession>A0A9N9S8S2</accession>
<evidence type="ECO:0000313" key="2">
    <source>
        <dbReference type="EMBL" id="CAG9811754.1"/>
    </source>
</evidence>
<dbReference type="SUPFAM" id="SSF81296">
    <property type="entry name" value="E set domains"/>
    <property type="match status" value="1"/>
</dbReference>
<dbReference type="InterPro" id="IPR014752">
    <property type="entry name" value="Arrestin-like_C"/>
</dbReference>
<evidence type="ECO:0000256" key="1">
    <source>
        <dbReference type="ARBA" id="ARBA00009100"/>
    </source>
</evidence>
<dbReference type="Proteomes" id="UP001153620">
    <property type="component" value="Chromosome 4"/>
</dbReference>
<evidence type="ECO:0000313" key="3">
    <source>
        <dbReference type="Proteomes" id="UP001153620"/>
    </source>
</evidence>
<proteinExistence type="inferred from homology"/>
<reference evidence="2" key="2">
    <citation type="submission" date="2022-10" db="EMBL/GenBank/DDBJ databases">
        <authorList>
            <consortium name="ENA_rothamsted_submissions"/>
            <consortium name="culmorum"/>
            <person name="King R."/>
        </authorList>
    </citation>
    <scope>NUCLEOTIDE SEQUENCE</scope>
</reference>
<name>A0A9N9S8S2_9DIPT</name>
<protein>
    <recommendedName>
        <fullName evidence="4">Down syndrome critical region protein 3</fullName>
    </recommendedName>
</protein>
<dbReference type="FunFam" id="2.60.40.640:FF:000024">
    <property type="entry name" value="Down syndrome critical region protein 3"/>
    <property type="match status" value="1"/>
</dbReference>
<sequence>MSVTLDIRLKKTNKTFNEGDLVKGVVIINSNSDIKHDGLSLNAEGFVGMQLSNKNTGVFEAFYNSVNKPIILYNHTIELLAPGKISNGITEIEFEFLLEPKRGSSEGSFYESYSGVFICVSYFIKCELKRKFLAKDCQAKIQFFVQNHPQKIENQVPVHFSISPETLQKSSKEKIHIPRFLITGTLDTTSCCITKPLNGTITIQHTEMPIKSMEIQLVRVETCGCAEGFSRDATEIQNLQIADGNVCPKIQIPIYMQFPRLFTCPTLQTRNFKIQFELNLCIIFRDDYLITENFQMQLFRSQ</sequence>
<dbReference type="GO" id="GO:0006886">
    <property type="term" value="P:intracellular protein transport"/>
    <property type="evidence" value="ECO:0007669"/>
    <property type="project" value="InterPro"/>
</dbReference>
<dbReference type="Gene3D" id="2.60.40.640">
    <property type="match status" value="2"/>
</dbReference>